<protein>
    <submittedName>
        <fullName evidence="2">DUF559 domain-containing protein</fullName>
    </submittedName>
</protein>
<accession>A0A5M6DEN3</accession>
<evidence type="ECO:0000313" key="3">
    <source>
        <dbReference type="Proteomes" id="UP000323426"/>
    </source>
</evidence>
<feature type="domain" description="DUF559" evidence="1">
    <location>
        <begin position="80"/>
        <end position="156"/>
    </location>
</feature>
<dbReference type="Pfam" id="PF04480">
    <property type="entry name" value="DUF559"/>
    <property type="match status" value="1"/>
</dbReference>
<dbReference type="AlphaFoldDB" id="A0A5M6DEN3"/>
<name>A0A5M6DEN3_9BACT</name>
<sequence>MDELEDSELRYKKFKEYGRNQFIKNEFNELEKITDKWGFIRQMYMEMIPQIMEKAQLDISVPISPYFLDWGTHFSPIEFNAWISIRAIRIALYPQFPLFNYFIDFANPYLRIGLELDGKDYHDEEKDKIRDELLYKFGWKIFRVKGKETNTEFKDIYEIETDFSDFQDEEQRYESLSNWLLNSCDGVINALRIVYFEKEHRDETIWSLAIQTLQSHNLVGFSIIDNEE</sequence>
<evidence type="ECO:0000313" key="2">
    <source>
        <dbReference type="EMBL" id="KAA5544850.1"/>
    </source>
</evidence>
<dbReference type="EMBL" id="VWSF01000010">
    <property type="protein sequence ID" value="KAA5544850.1"/>
    <property type="molecule type" value="Genomic_DNA"/>
</dbReference>
<dbReference type="Gene3D" id="3.40.960.10">
    <property type="entry name" value="VSR Endonuclease"/>
    <property type="match status" value="1"/>
</dbReference>
<comment type="caution">
    <text evidence="2">The sequence shown here is derived from an EMBL/GenBank/DDBJ whole genome shotgun (WGS) entry which is preliminary data.</text>
</comment>
<dbReference type="SUPFAM" id="SSF52980">
    <property type="entry name" value="Restriction endonuclease-like"/>
    <property type="match status" value="1"/>
</dbReference>
<dbReference type="InterPro" id="IPR011335">
    <property type="entry name" value="Restrct_endonuc-II-like"/>
</dbReference>
<dbReference type="RefSeq" id="WP_150089099.1">
    <property type="nucleotide sequence ID" value="NZ_VWSF01000010.1"/>
</dbReference>
<dbReference type="Proteomes" id="UP000323426">
    <property type="component" value="Unassembled WGS sequence"/>
</dbReference>
<reference evidence="2 3" key="1">
    <citation type="submission" date="2019-09" db="EMBL/GenBank/DDBJ databases">
        <title>Genome sequence and assembly of Adhaeribacter sp.</title>
        <authorList>
            <person name="Chhetri G."/>
        </authorList>
    </citation>
    <scope>NUCLEOTIDE SEQUENCE [LARGE SCALE GENOMIC DNA]</scope>
    <source>
        <strain evidence="2 3">DK36</strain>
    </source>
</reference>
<keyword evidence="3" id="KW-1185">Reference proteome</keyword>
<organism evidence="2 3">
    <name type="scientific">Adhaeribacter rhizoryzae</name>
    <dbReference type="NCBI Taxonomy" id="2607907"/>
    <lineage>
        <taxon>Bacteria</taxon>
        <taxon>Pseudomonadati</taxon>
        <taxon>Bacteroidota</taxon>
        <taxon>Cytophagia</taxon>
        <taxon>Cytophagales</taxon>
        <taxon>Hymenobacteraceae</taxon>
        <taxon>Adhaeribacter</taxon>
    </lineage>
</organism>
<proteinExistence type="predicted"/>
<dbReference type="InterPro" id="IPR007569">
    <property type="entry name" value="DUF559"/>
</dbReference>
<gene>
    <name evidence="2" type="ORF">F0145_14305</name>
</gene>
<evidence type="ECO:0000259" key="1">
    <source>
        <dbReference type="Pfam" id="PF04480"/>
    </source>
</evidence>